<name>A0A0C5V355_9GAMM</name>
<dbReference type="PROSITE" id="PS51257">
    <property type="entry name" value="PROKAR_LIPOPROTEIN"/>
    <property type="match status" value="1"/>
</dbReference>
<organism evidence="2 3">
    <name type="scientific">Gynuella sunshinyii YC6258</name>
    <dbReference type="NCBI Taxonomy" id="1445510"/>
    <lineage>
        <taxon>Bacteria</taxon>
        <taxon>Pseudomonadati</taxon>
        <taxon>Pseudomonadota</taxon>
        <taxon>Gammaproteobacteria</taxon>
        <taxon>Oceanospirillales</taxon>
        <taxon>Saccharospirillaceae</taxon>
        <taxon>Gynuella</taxon>
    </lineage>
</organism>
<reference evidence="2 3" key="1">
    <citation type="submission" date="2014-01" db="EMBL/GenBank/DDBJ databases">
        <title>Full genme sequencing of cellulolytic bacterium Gynuella sunshinyii YC6258T gen. nov., sp. nov.</title>
        <authorList>
            <person name="Khan H."/>
            <person name="Chung E.J."/>
            <person name="Chung Y.R."/>
        </authorList>
    </citation>
    <scope>NUCLEOTIDE SEQUENCE [LARGE SCALE GENOMIC DNA]</scope>
    <source>
        <strain evidence="2 3">YC6258</strain>
    </source>
</reference>
<evidence type="ECO:0000313" key="3">
    <source>
        <dbReference type="Proteomes" id="UP000032266"/>
    </source>
</evidence>
<dbReference type="Proteomes" id="UP000032266">
    <property type="component" value="Chromosome"/>
</dbReference>
<feature type="compositionally biased region" description="Basic and acidic residues" evidence="1">
    <location>
        <begin position="54"/>
        <end position="68"/>
    </location>
</feature>
<dbReference type="AlphaFoldDB" id="A0A0C5V355"/>
<gene>
    <name evidence="2" type="ORF">YC6258_01921</name>
</gene>
<dbReference type="RefSeq" id="WP_044616600.1">
    <property type="nucleotide sequence ID" value="NZ_CP007142.1"/>
</dbReference>
<evidence type="ECO:0000313" key="2">
    <source>
        <dbReference type="EMBL" id="AJQ93965.1"/>
    </source>
</evidence>
<evidence type="ECO:0000256" key="1">
    <source>
        <dbReference type="SAM" id="MobiDB-lite"/>
    </source>
</evidence>
<accession>A0A0C5V355</accession>
<feature type="region of interest" description="Disordered" evidence="1">
    <location>
        <begin position="32"/>
        <end position="78"/>
    </location>
</feature>
<dbReference type="HOGENOM" id="CLU_1064625_0_0_6"/>
<dbReference type="EMBL" id="CP007142">
    <property type="protein sequence ID" value="AJQ93965.1"/>
    <property type="molecule type" value="Genomic_DNA"/>
</dbReference>
<keyword evidence="3" id="KW-1185">Reference proteome</keyword>
<protein>
    <submittedName>
        <fullName evidence="2">Uncharacterized protein</fullName>
    </submittedName>
</protein>
<feature type="compositionally biased region" description="Basic and acidic residues" evidence="1">
    <location>
        <begin position="36"/>
        <end position="47"/>
    </location>
</feature>
<dbReference type="KEGG" id="gsn:YC6258_01921"/>
<proteinExistence type="predicted"/>
<sequence length="261" mass="29148">MLRLVLLLPVILLSGCISTRPDVIRSSSLDDAAETASRENPEERHLNSDVTWNEDQHEDRPEEIEKSSSTHWVRPSNGLSDDDEAIGFALELGTISPALIGRNDGRIDVDQQYLARASLISLINDRWQAKLTASLGAGSADINASIKNESYLEWGFDLLAVRQLSPHLAAEFGAGYFGGAVYFNYQNPITDNGETINSDLLGYGGIRTPIGLTLNYGHLTTSLYALPELAFYNEHSVEGFRNDWQQVDYRMRAQWLLGWRF</sequence>